<organism evidence="1 2">
    <name type="scientific">Panagrolaimus sp. PS1159</name>
    <dbReference type="NCBI Taxonomy" id="55785"/>
    <lineage>
        <taxon>Eukaryota</taxon>
        <taxon>Metazoa</taxon>
        <taxon>Ecdysozoa</taxon>
        <taxon>Nematoda</taxon>
        <taxon>Chromadorea</taxon>
        <taxon>Rhabditida</taxon>
        <taxon>Tylenchina</taxon>
        <taxon>Panagrolaimomorpha</taxon>
        <taxon>Panagrolaimoidea</taxon>
        <taxon>Panagrolaimidae</taxon>
        <taxon>Panagrolaimus</taxon>
    </lineage>
</organism>
<sequence>MVNYLSDTVFFSVTTEHFWDLYHSDMISKKNNKKLSLNEASIVDEVNKMVNYLSDTVFFSVTNEHFWDLYHSDMISKKNNKKLSLNGGDMTNFITAIDKHSSPIVSSDPLLKFVFVLTNDGIEIDGIQSNGQTFASWGSIINVSPGKNDLYLNAIYESFHSLLGAQPSANVSPSTFKHPDHIAWNNFRHHIAWNNFRRRAFSENIIKAKHFITAINTLASKMPQLVITREVGELVRKSKEYVKEAIAEENSLKASVARLLAERAADHSSLIGTGDLTSSLKIGIYVPIGMPLLLPIVEVLIRYFWGQYKNRHIKVD</sequence>
<accession>A0AC35F0H0</accession>
<protein>
    <submittedName>
        <fullName evidence="2">Uncharacterized protein</fullName>
    </submittedName>
</protein>
<reference evidence="2" key="1">
    <citation type="submission" date="2022-11" db="UniProtKB">
        <authorList>
            <consortium name="WormBaseParasite"/>
        </authorList>
    </citation>
    <scope>IDENTIFICATION</scope>
</reference>
<name>A0AC35F0H0_9BILA</name>
<evidence type="ECO:0000313" key="1">
    <source>
        <dbReference type="Proteomes" id="UP000887580"/>
    </source>
</evidence>
<proteinExistence type="predicted"/>
<dbReference type="WBParaSite" id="PS1159_v2.g12472.t1">
    <property type="protein sequence ID" value="PS1159_v2.g12472.t1"/>
    <property type="gene ID" value="PS1159_v2.g12472"/>
</dbReference>
<dbReference type="Proteomes" id="UP000887580">
    <property type="component" value="Unplaced"/>
</dbReference>
<evidence type="ECO:0000313" key="2">
    <source>
        <dbReference type="WBParaSite" id="PS1159_v2.g12472.t1"/>
    </source>
</evidence>